<keyword evidence="2" id="KW-0808">Transferase</keyword>
<gene>
    <name evidence="2" type="ORF">CLV81_1181</name>
</gene>
<keyword evidence="3" id="KW-1185">Reference proteome</keyword>
<dbReference type="Pfam" id="PF00581">
    <property type="entry name" value="Rhodanese"/>
    <property type="match status" value="1"/>
</dbReference>
<evidence type="ECO:0000313" key="3">
    <source>
        <dbReference type="Proteomes" id="UP000237640"/>
    </source>
</evidence>
<dbReference type="Gene3D" id="3.40.250.10">
    <property type="entry name" value="Rhodanese-like domain"/>
    <property type="match status" value="1"/>
</dbReference>
<dbReference type="CDD" id="cd00158">
    <property type="entry name" value="RHOD"/>
    <property type="match status" value="1"/>
</dbReference>
<dbReference type="PANTHER" id="PTHR43031">
    <property type="entry name" value="FAD-DEPENDENT OXIDOREDUCTASE"/>
    <property type="match status" value="1"/>
</dbReference>
<dbReference type="OrthoDB" id="9808735at2"/>
<dbReference type="InterPro" id="IPR036873">
    <property type="entry name" value="Rhodanese-like_dom_sf"/>
</dbReference>
<accession>A0A2T0MHX8</accession>
<sequence length="126" mass="14379">MIGLRISLIAVLTFCLSCNSGSEKKVRQIELEHIVDNVLGKDVQFVDVRTPKEYKDGHIDDAVNFNIKDRLAFLEQIESLSKEKPVYLYCKSGVRSKKAAELLKKEGFSIVFDYSGGYDDWKENKN</sequence>
<feature type="domain" description="Rhodanese" evidence="1">
    <location>
        <begin position="39"/>
        <end position="126"/>
    </location>
</feature>
<dbReference type="GO" id="GO:0016740">
    <property type="term" value="F:transferase activity"/>
    <property type="evidence" value="ECO:0007669"/>
    <property type="project" value="UniProtKB-KW"/>
</dbReference>
<dbReference type="InterPro" id="IPR001763">
    <property type="entry name" value="Rhodanese-like_dom"/>
</dbReference>
<reference evidence="2 3" key="1">
    <citation type="submission" date="2018-03" db="EMBL/GenBank/DDBJ databases">
        <title>Genomic Encyclopedia of Archaeal and Bacterial Type Strains, Phase II (KMG-II): from individual species to whole genera.</title>
        <authorList>
            <person name="Goeker M."/>
        </authorList>
    </citation>
    <scope>NUCLEOTIDE SEQUENCE [LARGE SCALE GENOMIC DNA]</scope>
    <source>
        <strain evidence="2 3">DSM 25027</strain>
    </source>
</reference>
<dbReference type="SMART" id="SM00450">
    <property type="entry name" value="RHOD"/>
    <property type="match status" value="1"/>
</dbReference>
<evidence type="ECO:0000259" key="1">
    <source>
        <dbReference type="PROSITE" id="PS50206"/>
    </source>
</evidence>
<protein>
    <submittedName>
        <fullName evidence="2">Rhodanese-related sulfurtransferase</fullName>
    </submittedName>
</protein>
<evidence type="ECO:0000313" key="2">
    <source>
        <dbReference type="EMBL" id="PRX57179.1"/>
    </source>
</evidence>
<dbReference type="InterPro" id="IPR050229">
    <property type="entry name" value="GlpE_sulfurtransferase"/>
</dbReference>
<dbReference type="Proteomes" id="UP000237640">
    <property type="component" value="Unassembled WGS sequence"/>
</dbReference>
<dbReference type="RefSeq" id="WP_106144090.1">
    <property type="nucleotide sequence ID" value="NZ_PVYX01000001.1"/>
</dbReference>
<dbReference type="EMBL" id="PVYX01000001">
    <property type="protein sequence ID" value="PRX57179.1"/>
    <property type="molecule type" value="Genomic_DNA"/>
</dbReference>
<dbReference type="AlphaFoldDB" id="A0A2T0MHX8"/>
<comment type="caution">
    <text evidence="2">The sequence shown here is derived from an EMBL/GenBank/DDBJ whole genome shotgun (WGS) entry which is preliminary data.</text>
</comment>
<dbReference type="SUPFAM" id="SSF52821">
    <property type="entry name" value="Rhodanese/Cell cycle control phosphatase"/>
    <property type="match status" value="1"/>
</dbReference>
<name>A0A2T0MHX8_9FLAO</name>
<proteinExistence type="predicted"/>
<dbReference type="PROSITE" id="PS50206">
    <property type="entry name" value="RHODANESE_3"/>
    <property type="match status" value="1"/>
</dbReference>
<dbReference type="PANTHER" id="PTHR43031:SF18">
    <property type="entry name" value="RHODANESE-RELATED SULFURTRANSFERASES"/>
    <property type="match status" value="1"/>
</dbReference>
<organism evidence="2 3">
    <name type="scientific">Flagellimonas meridianipacifica</name>
    <dbReference type="NCBI Taxonomy" id="1080225"/>
    <lineage>
        <taxon>Bacteria</taxon>
        <taxon>Pseudomonadati</taxon>
        <taxon>Bacteroidota</taxon>
        <taxon>Flavobacteriia</taxon>
        <taxon>Flavobacteriales</taxon>
        <taxon>Flavobacteriaceae</taxon>
        <taxon>Flagellimonas</taxon>
    </lineage>
</organism>